<dbReference type="Proteomes" id="UP000261828">
    <property type="component" value="Unassembled WGS sequence"/>
</dbReference>
<comment type="caution">
    <text evidence="5">The sequence shown here is derived from an EMBL/GenBank/DDBJ whole genome shotgun (WGS) entry which is preliminary data.</text>
</comment>
<evidence type="ECO:0000313" key="6">
    <source>
        <dbReference type="Proteomes" id="UP000261828"/>
    </source>
</evidence>
<evidence type="ECO:0000256" key="3">
    <source>
        <dbReference type="ARBA" id="ARBA00023235"/>
    </source>
</evidence>
<dbReference type="GO" id="GO:0005975">
    <property type="term" value="P:carbohydrate metabolic process"/>
    <property type="evidence" value="ECO:0007669"/>
    <property type="project" value="InterPro"/>
</dbReference>
<dbReference type="InterPro" id="IPR008928">
    <property type="entry name" value="6-hairpin_glycosidase_sf"/>
</dbReference>
<protein>
    <recommendedName>
        <fullName evidence="4">Cellobiose 2-epimerase</fullName>
        <shortName evidence="4">CE</shortName>
        <ecNumber evidence="4">5.1.3.11</ecNumber>
    </recommendedName>
</protein>
<keyword evidence="6" id="KW-1185">Reference proteome</keyword>
<dbReference type="InterPro" id="IPR012341">
    <property type="entry name" value="6hp_glycosidase-like_sf"/>
</dbReference>
<name>A0A371JUW9_9FLAO</name>
<evidence type="ECO:0000256" key="1">
    <source>
        <dbReference type="ARBA" id="ARBA00001470"/>
    </source>
</evidence>
<reference evidence="5 6" key="1">
    <citation type="submission" date="2018-08" db="EMBL/GenBank/DDBJ databases">
        <title>Muricauda nanhaiensis sp. nov., isolated from seawater of the South China Sea.</title>
        <authorList>
            <person name="Dang Y."/>
        </authorList>
    </citation>
    <scope>NUCLEOTIDE SEQUENCE [LARGE SCALE GENOMIC DNA]</scope>
    <source>
        <strain evidence="5 6">SM1704</strain>
    </source>
</reference>
<dbReference type="OrthoDB" id="618431at2"/>
<comment type="similarity">
    <text evidence="4">Belongs to the cellobiose 2-epimerase family.</text>
</comment>
<dbReference type="Pfam" id="PF07221">
    <property type="entry name" value="GlcNAc_2-epim"/>
    <property type="match status" value="1"/>
</dbReference>
<dbReference type="GO" id="GO:0047736">
    <property type="term" value="F:cellobiose epimerase activity"/>
    <property type="evidence" value="ECO:0007669"/>
    <property type="project" value="UniProtKB-UniRule"/>
</dbReference>
<evidence type="ECO:0000313" key="5">
    <source>
        <dbReference type="EMBL" id="RDY61570.1"/>
    </source>
</evidence>
<dbReference type="AlphaFoldDB" id="A0A371JUW9"/>
<dbReference type="Gene3D" id="1.50.10.10">
    <property type="match status" value="1"/>
</dbReference>
<dbReference type="SUPFAM" id="SSF48208">
    <property type="entry name" value="Six-hairpin glycosidases"/>
    <property type="match status" value="1"/>
</dbReference>
<organism evidence="5 6">
    <name type="scientific">Flagellimonas nanhaiensis</name>
    <dbReference type="NCBI Taxonomy" id="2292706"/>
    <lineage>
        <taxon>Bacteria</taxon>
        <taxon>Pseudomonadati</taxon>
        <taxon>Bacteroidota</taxon>
        <taxon>Flavobacteriia</taxon>
        <taxon>Flavobacteriales</taxon>
        <taxon>Flavobacteriaceae</taxon>
        <taxon>Flagellimonas</taxon>
    </lineage>
</organism>
<dbReference type="InterPro" id="IPR028584">
    <property type="entry name" value="Cellobiose_2_epim"/>
</dbReference>
<dbReference type="HAMAP" id="MF_00929">
    <property type="entry name" value="Cellobiose_2_epim"/>
    <property type="match status" value="1"/>
</dbReference>
<comment type="function">
    <text evidence="4">Catalyzes the reversible epimerization of cellobiose to 4-O-beta-D-glucopyranosyl-D-mannose (Glc-Man).</text>
</comment>
<gene>
    <name evidence="5" type="ORF">DX873_05270</name>
</gene>
<evidence type="ECO:0000256" key="4">
    <source>
        <dbReference type="HAMAP-Rule" id="MF_00929"/>
    </source>
</evidence>
<dbReference type="EC" id="5.1.3.11" evidence="4"/>
<dbReference type="InterPro" id="IPR010819">
    <property type="entry name" value="AGE/CE"/>
</dbReference>
<proteinExistence type="inferred from homology"/>
<sequence length="395" mass="45911">MINAYKQLKSELRAELDRILEYWANETIDREHDGFLGRIDHTNKVITKSPKGIILNTRILWSFSAASNYLGTDKYRAVCDRAYHYLKTNFKDSAQNGVFWELDYTGAPINGRKQIYAQAFAIYALSEYYTFSKDEDSKIWAIELFETIEKTAKDEMNGGYLEAFNEDWSPISDMRLSTKDMNAAKTMNTHLHILEAYTRLADIHNSDSLKKSLYDLVLLFQEKFLNKENHYELFFDLNWNLLSSTISYGHDIETAWLVIEATKRLGNNQLLDNVEQTAIKVADTFMKEAIASDGGVINEKNLKNGQVDTDRHWWPQLEAMVGLKYVYELTDNEKYISTSLSIWEFTKNHLIDHKNGEWHFRVDENGNPYTEEDKVSMWKAPYHSTRACIMLNTAS</sequence>
<evidence type="ECO:0000256" key="2">
    <source>
        <dbReference type="ARBA" id="ARBA00008558"/>
    </source>
</evidence>
<dbReference type="EMBL" id="QTJX01000001">
    <property type="protein sequence ID" value="RDY61570.1"/>
    <property type="molecule type" value="Genomic_DNA"/>
</dbReference>
<keyword evidence="3 4" id="KW-0413">Isomerase</keyword>
<comment type="similarity">
    <text evidence="2">Belongs to the N-acylglucosamine 2-epimerase family.</text>
</comment>
<dbReference type="PANTHER" id="PTHR15108">
    <property type="entry name" value="N-ACYLGLUCOSAMINE-2-EPIMERASE"/>
    <property type="match status" value="1"/>
</dbReference>
<comment type="catalytic activity">
    <reaction evidence="1 4">
        <text>D-cellobiose = beta-D-glucosyl-(1-&gt;4)-D-mannopyranose</text>
        <dbReference type="Rhea" id="RHEA:23384"/>
        <dbReference type="ChEBI" id="CHEBI:17057"/>
        <dbReference type="ChEBI" id="CHEBI:47931"/>
        <dbReference type="EC" id="5.1.3.11"/>
    </reaction>
</comment>
<accession>A0A371JUW9</accession>